<dbReference type="Proteomes" id="UP000192578">
    <property type="component" value="Unassembled WGS sequence"/>
</dbReference>
<keyword evidence="2" id="KW-1185">Reference proteome</keyword>
<sequence>MLVLATTMLVLAATMLVLAATMLVLATTMLVLATTMLVLDVFLLTNTTRHGLCMFVLSPSSRYISPASDDVSKAHPDSFALQASLHSSPPKNPGNENPLRSWLASDFLQDDDVDFPRLYEGLASGNSDSEAG</sequence>
<dbReference type="AlphaFoldDB" id="A0A1W0WJE5"/>
<reference evidence="2" key="1">
    <citation type="submission" date="2017-01" db="EMBL/GenBank/DDBJ databases">
        <title>Comparative genomics of anhydrobiosis in the tardigrade Hypsibius dujardini.</title>
        <authorList>
            <person name="Yoshida Y."/>
            <person name="Koutsovoulos G."/>
            <person name="Laetsch D."/>
            <person name="Stevens L."/>
            <person name="Kumar S."/>
            <person name="Horikawa D."/>
            <person name="Ishino K."/>
            <person name="Komine S."/>
            <person name="Tomita M."/>
            <person name="Blaxter M."/>
            <person name="Arakawa K."/>
        </authorList>
    </citation>
    <scope>NUCLEOTIDE SEQUENCE [LARGE SCALE GENOMIC DNA]</scope>
    <source>
        <strain evidence="2">Z151</strain>
    </source>
</reference>
<evidence type="ECO:0000313" key="2">
    <source>
        <dbReference type="Proteomes" id="UP000192578"/>
    </source>
</evidence>
<gene>
    <name evidence="1" type="ORF">BV898_10518</name>
</gene>
<proteinExistence type="predicted"/>
<evidence type="ECO:0000313" key="1">
    <source>
        <dbReference type="EMBL" id="OQV15287.1"/>
    </source>
</evidence>
<organism evidence="1 2">
    <name type="scientific">Hypsibius exemplaris</name>
    <name type="common">Freshwater tardigrade</name>
    <dbReference type="NCBI Taxonomy" id="2072580"/>
    <lineage>
        <taxon>Eukaryota</taxon>
        <taxon>Metazoa</taxon>
        <taxon>Ecdysozoa</taxon>
        <taxon>Tardigrada</taxon>
        <taxon>Eutardigrada</taxon>
        <taxon>Parachela</taxon>
        <taxon>Hypsibioidea</taxon>
        <taxon>Hypsibiidae</taxon>
        <taxon>Hypsibius</taxon>
    </lineage>
</organism>
<comment type="caution">
    <text evidence="1">The sequence shown here is derived from an EMBL/GenBank/DDBJ whole genome shotgun (WGS) entry which is preliminary data.</text>
</comment>
<accession>A0A1W0WJE5</accession>
<name>A0A1W0WJE5_HYPEX</name>
<protein>
    <submittedName>
        <fullName evidence="1">Uncharacterized protein</fullName>
    </submittedName>
</protein>
<dbReference type="EMBL" id="MTYJ01000091">
    <property type="protein sequence ID" value="OQV15287.1"/>
    <property type="molecule type" value="Genomic_DNA"/>
</dbReference>